<dbReference type="OrthoDB" id="89715at2759"/>
<accession>A0A9W6X6J0</accession>
<organism evidence="2 3">
    <name type="scientific">Phytophthora fragariaefolia</name>
    <dbReference type="NCBI Taxonomy" id="1490495"/>
    <lineage>
        <taxon>Eukaryota</taxon>
        <taxon>Sar</taxon>
        <taxon>Stramenopiles</taxon>
        <taxon>Oomycota</taxon>
        <taxon>Peronosporomycetes</taxon>
        <taxon>Peronosporales</taxon>
        <taxon>Peronosporaceae</taxon>
        <taxon>Phytophthora</taxon>
    </lineage>
</organism>
<feature type="region of interest" description="Disordered" evidence="1">
    <location>
        <begin position="108"/>
        <end position="139"/>
    </location>
</feature>
<name>A0A9W6X6J0_9STRA</name>
<evidence type="ECO:0000256" key="1">
    <source>
        <dbReference type="SAM" id="MobiDB-lite"/>
    </source>
</evidence>
<dbReference type="AlphaFoldDB" id="A0A9W6X6J0"/>
<evidence type="ECO:0000313" key="3">
    <source>
        <dbReference type="Proteomes" id="UP001165121"/>
    </source>
</evidence>
<dbReference type="EMBL" id="BSXT01000690">
    <property type="protein sequence ID" value="GMF32493.1"/>
    <property type="molecule type" value="Genomic_DNA"/>
</dbReference>
<reference evidence="2" key="1">
    <citation type="submission" date="2023-04" db="EMBL/GenBank/DDBJ databases">
        <title>Phytophthora fragariaefolia NBRC 109709.</title>
        <authorList>
            <person name="Ichikawa N."/>
            <person name="Sato H."/>
            <person name="Tonouchi N."/>
        </authorList>
    </citation>
    <scope>NUCLEOTIDE SEQUENCE</scope>
    <source>
        <strain evidence="2">NBRC 109709</strain>
    </source>
</reference>
<evidence type="ECO:0000313" key="2">
    <source>
        <dbReference type="EMBL" id="GMF32493.1"/>
    </source>
</evidence>
<sequence length="460" mass="51087">MGKCLCNYLPSGGRTTEKHNISDLDKTIIWGLGRSRLNYFPPPTATLSTLKLSPHRTKHLSPFSVRTSMEALGSNGIAVEEDPGEEGRDRVWIVRCLDKDTMVSCHTRLGSKPKSASKPSVGKAKLAASDTKARTKSDGGVPHYHVDVKVLVARAAASARLDSRESGPMKRLQELPFFNNGSKRCWEKIVSSCAVSVTMEKTVDDERIKPTPCSIAGLTAFVDIDDSGHPWRSVLRLLPDSIFFFDDSVLEVCPPVEKGKRSKKSGSLLEVLSHEWCKSRGVVREDILLSLWERMYWIVGSSLLGRKQRSHLLHLTVKVLGDAVVGAVNNKIDDLPAPLVNTEVCFDTAIPFCPPVNLPRFARTADWIAEAVRTDNHESWRLWWLTAPGHYPYNTIFRLYHPGFPLFVPEDADSEMIAACVDYERLIAEPEPPALHRNTPAPLNRPGEIELCPPTSVHSA</sequence>
<dbReference type="Proteomes" id="UP001165121">
    <property type="component" value="Unassembled WGS sequence"/>
</dbReference>
<comment type="caution">
    <text evidence="2">The sequence shown here is derived from an EMBL/GenBank/DDBJ whole genome shotgun (WGS) entry which is preliminary data.</text>
</comment>
<keyword evidence="3" id="KW-1185">Reference proteome</keyword>
<gene>
    <name evidence="2" type="ORF">Pfra01_000775800</name>
</gene>
<protein>
    <submittedName>
        <fullName evidence="2">Unnamed protein product</fullName>
    </submittedName>
</protein>
<proteinExistence type="predicted"/>